<proteinExistence type="predicted"/>
<keyword evidence="4" id="KW-1185">Reference proteome</keyword>
<reference evidence="2 4" key="1">
    <citation type="journal article" date="2011" name="Nature">
        <title>The Medicago genome provides insight into the evolution of rhizobial symbioses.</title>
        <authorList>
            <person name="Young N.D."/>
            <person name="Debelle F."/>
            <person name="Oldroyd G.E."/>
            <person name="Geurts R."/>
            <person name="Cannon S.B."/>
            <person name="Udvardi M.K."/>
            <person name="Benedito V.A."/>
            <person name="Mayer K.F."/>
            <person name="Gouzy J."/>
            <person name="Schoof H."/>
            <person name="Van de Peer Y."/>
            <person name="Proost S."/>
            <person name="Cook D.R."/>
            <person name="Meyers B.C."/>
            <person name="Spannagl M."/>
            <person name="Cheung F."/>
            <person name="De Mita S."/>
            <person name="Krishnakumar V."/>
            <person name="Gundlach H."/>
            <person name="Zhou S."/>
            <person name="Mudge J."/>
            <person name="Bharti A.K."/>
            <person name="Murray J.D."/>
            <person name="Naoumkina M.A."/>
            <person name="Rosen B."/>
            <person name="Silverstein K.A."/>
            <person name="Tang H."/>
            <person name="Rombauts S."/>
            <person name="Zhao P.X."/>
            <person name="Zhou P."/>
            <person name="Barbe V."/>
            <person name="Bardou P."/>
            <person name="Bechner M."/>
            <person name="Bellec A."/>
            <person name="Berger A."/>
            <person name="Berges H."/>
            <person name="Bidwell S."/>
            <person name="Bisseling T."/>
            <person name="Choisne N."/>
            <person name="Couloux A."/>
            <person name="Denny R."/>
            <person name="Deshpande S."/>
            <person name="Dai X."/>
            <person name="Doyle J.J."/>
            <person name="Dudez A.M."/>
            <person name="Farmer A.D."/>
            <person name="Fouteau S."/>
            <person name="Franken C."/>
            <person name="Gibelin C."/>
            <person name="Gish J."/>
            <person name="Goldstein S."/>
            <person name="Gonzalez A.J."/>
            <person name="Green P.J."/>
            <person name="Hallab A."/>
            <person name="Hartog M."/>
            <person name="Hua A."/>
            <person name="Humphray S.J."/>
            <person name="Jeong D.H."/>
            <person name="Jing Y."/>
            <person name="Jocker A."/>
            <person name="Kenton S.M."/>
            <person name="Kim D.J."/>
            <person name="Klee K."/>
            <person name="Lai H."/>
            <person name="Lang C."/>
            <person name="Lin S."/>
            <person name="Macmil S.L."/>
            <person name="Magdelenat G."/>
            <person name="Matthews L."/>
            <person name="McCorrison J."/>
            <person name="Monaghan E.L."/>
            <person name="Mun J.H."/>
            <person name="Najar F.Z."/>
            <person name="Nicholson C."/>
            <person name="Noirot C."/>
            <person name="O'Bleness M."/>
            <person name="Paule C.R."/>
            <person name="Poulain J."/>
            <person name="Prion F."/>
            <person name="Qin B."/>
            <person name="Qu C."/>
            <person name="Retzel E.F."/>
            <person name="Riddle C."/>
            <person name="Sallet E."/>
            <person name="Samain S."/>
            <person name="Samson N."/>
            <person name="Sanders I."/>
            <person name="Saurat O."/>
            <person name="Scarpelli C."/>
            <person name="Schiex T."/>
            <person name="Segurens B."/>
            <person name="Severin A.J."/>
            <person name="Sherrier D.J."/>
            <person name="Shi R."/>
            <person name="Sims S."/>
            <person name="Singer S.R."/>
            <person name="Sinharoy S."/>
            <person name="Sterck L."/>
            <person name="Viollet A."/>
            <person name="Wang B.B."/>
            <person name="Wang K."/>
            <person name="Wang M."/>
            <person name="Wang X."/>
            <person name="Warfsmann J."/>
            <person name="Weissenbach J."/>
            <person name="White D.D."/>
            <person name="White J.D."/>
            <person name="Wiley G.B."/>
            <person name="Wincker P."/>
            <person name="Xing Y."/>
            <person name="Yang L."/>
            <person name="Yao Z."/>
            <person name="Ying F."/>
            <person name="Zhai J."/>
            <person name="Zhou L."/>
            <person name="Zuber A."/>
            <person name="Denarie J."/>
            <person name="Dixon R.A."/>
            <person name="May G.D."/>
            <person name="Schwartz D.C."/>
            <person name="Rogers J."/>
            <person name="Quetier F."/>
            <person name="Town C.D."/>
            <person name="Roe B.A."/>
        </authorList>
    </citation>
    <scope>NUCLEOTIDE SEQUENCE [LARGE SCALE GENOMIC DNA]</scope>
    <source>
        <strain evidence="2">A17</strain>
        <strain evidence="3 4">cv. Jemalong A17</strain>
    </source>
</reference>
<dbReference type="HOGENOM" id="CLU_2816216_0_0_1"/>
<dbReference type="PaxDb" id="3880-AES66649"/>
<evidence type="ECO:0000313" key="3">
    <source>
        <dbReference type="EnsemblPlants" id="AES66649"/>
    </source>
</evidence>
<dbReference type="EMBL" id="CM001218">
    <property type="protein sequence ID" value="AES66649.1"/>
    <property type="molecule type" value="Genomic_DNA"/>
</dbReference>
<dbReference type="Proteomes" id="UP000002051">
    <property type="component" value="Chromosome 2"/>
</dbReference>
<gene>
    <name evidence="2" type="ordered locus">MTR_2g076830</name>
</gene>
<evidence type="ECO:0000313" key="2">
    <source>
        <dbReference type="EMBL" id="AES66649.1"/>
    </source>
</evidence>
<evidence type="ECO:0000313" key="4">
    <source>
        <dbReference type="Proteomes" id="UP000002051"/>
    </source>
</evidence>
<reference evidence="2 4" key="2">
    <citation type="journal article" date="2014" name="BMC Genomics">
        <title>An improved genome release (version Mt4.0) for the model legume Medicago truncatula.</title>
        <authorList>
            <person name="Tang H."/>
            <person name="Krishnakumar V."/>
            <person name="Bidwell S."/>
            <person name="Rosen B."/>
            <person name="Chan A."/>
            <person name="Zhou S."/>
            <person name="Gentzbittel L."/>
            <person name="Childs K.L."/>
            <person name="Yandell M."/>
            <person name="Gundlach H."/>
            <person name="Mayer K.F."/>
            <person name="Schwartz D.C."/>
            <person name="Town C.D."/>
        </authorList>
    </citation>
    <scope>GENOME REANNOTATION</scope>
    <source>
        <strain evidence="3 4">cv. Jemalong A17</strain>
    </source>
</reference>
<dbReference type="EnsemblPlants" id="AES66649">
    <property type="protein sequence ID" value="AES66649"/>
    <property type="gene ID" value="MTR_2g076830"/>
</dbReference>
<feature type="domain" description="AAA+ ATPase At3g28540-like C-terminal" evidence="1">
    <location>
        <begin position="10"/>
        <end position="49"/>
    </location>
</feature>
<dbReference type="Pfam" id="PF25568">
    <property type="entry name" value="AAA_lid_At3g28540"/>
    <property type="match status" value="1"/>
</dbReference>
<sequence>MVIKGNRKGQVQVTPAEIVEELTKEVDAAECLQYLIKFLQAKKIIKHEIKNEENNSWSYFTYLLANS</sequence>
<organism evidence="2 4">
    <name type="scientific">Medicago truncatula</name>
    <name type="common">Barrel medic</name>
    <name type="synonym">Medicago tribuloides</name>
    <dbReference type="NCBI Taxonomy" id="3880"/>
    <lineage>
        <taxon>Eukaryota</taxon>
        <taxon>Viridiplantae</taxon>
        <taxon>Streptophyta</taxon>
        <taxon>Embryophyta</taxon>
        <taxon>Tracheophyta</taxon>
        <taxon>Spermatophyta</taxon>
        <taxon>Magnoliopsida</taxon>
        <taxon>eudicotyledons</taxon>
        <taxon>Gunneridae</taxon>
        <taxon>Pentapetalae</taxon>
        <taxon>rosids</taxon>
        <taxon>fabids</taxon>
        <taxon>Fabales</taxon>
        <taxon>Fabaceae</taxon>
        <taxon>Papilionoideae</taxon>
        <taxon>50 kb inversion clade</taxon>
        <taxon>NPAAA clade</taxon>
        <taxon>Hologalegina</taxon>
        <taxon>IRL clade</taxon>
        <taxon>Trifolieae</taxon>
        <taxon>Medicago</taxon>
    </lineage>
</organism>
<dbReference type="AlphaFoldDB" id="G7IH84"/>
<accession>G7IH84</accession>
<evidence type="ECO:0000259" key="1">
    <source>
        <dbReference type="Pfam" id="PF25568"/>
    </source>
</evidence>
<name>G7IH84_MEDTR</name>
<protein>
    <recommendedName>
        <fullName evidence="1">AAA+ ATPase At3g28540-like C-terminal domain-containing protein</fullName>
    </recommendedName>
</protein>
<reference evidence="3" key="3">
    <citation type="submission" date="2015-04" db="UniProtKB">
        <authorList>
            <consortium name="EnsemblPlants"/>
        </authorList>
    </citation>
    <scope>IDENTIFICATION</scope>
    <source>
        <strain evidence="3">cv. Jemalong A17</strain>
    </source>
</reference>
<dbReference type="InterPro" id="IPR058017">
    <property type="entry name" value="At3g28540-like_C"/>
</dbReference>